<evidence type="ECO:0008006" key="3">
    <source>
        <dbReference type="Google" id="ProtNLM"/>
    </source>
</evidence>
<sequence length="437" mass="46516">MEAEVQAVDEALRMDLEDGAALVFGMRWFPLVGSRPDALARRRAREVRATHYVHGGTRAAAVGCTRLRGRPRPCHSAAQAFAQSFPQGTAAGMLVMETGRAWLVATQDGAVMARTDRLYADREQALAALAELEALYPGLAAALRHLDLAALAADLGLSTTLWRLSPWAALPPGGARGFGVLLAAGLLTGTAWQAWRYWGRPAPQAAHAADPVAAWRAALARQAAALPLHDGAGLGKVFLSLRQLPVHTQGWDLASARCAAQARAWICQARYRRVSPAGSNRRFAEAPPARGQAGFDGPHFEGLEQARVSWRVAAGQGGGLEPAALGRKRDGDIRLGSMLQRLQPAFGRISLGAPAVLPLDAPLDEAGHPLPRPAGLPVLYTRPVSLHGPLRSYALFQAPPVKAAWQEVTLALTPGRRAEAAGSVLMAQLQGVVYERD</sequence>
<dbReference type="Proteomes" id="UP000216020">
    <property type="component" value="Unassembled WGS sequence"/>
</dbReference>
<comment type="caution">
    <text evidence="1">The sequence shown here is derived from an EMBL/GenBank/DDBJ whole genome shotgun (WGS) entry which is preliminary data.</text>
</comment>
<keyword evidence="2" id="KW-1185">Reference proteome</keyword>
<evidence type="ECO:0000313" key="1">
    <source>
        <dbReference type="EMBL" id="OZI30245.1"/>
    </source>
</evidence>
<proteinExistence type="predicted"/>
<name>A0A261RZ97_9BORD</name>
<accession>A0A261RZ97</accession>
<organism evidence="1 2">
    <name type="scientific">Bordetella genomosp. 10</name>
    <dbReference type="NCBI Taxonomy" id="1416804"/>
    <lineage>
        <taxon>Bacteria</taxon>
        <taxon>Pseudomonadati</taxon>
        <taxon>Pseudomonadota</taxon>
        <taxon>Betaproteobacteria</taxon>
        <taxon>Burkholderiales</taxon>
        <taxon>Alcaligenaceae</taxon>
        <taxon>Bordetella</taxon>
    </lineage>
</organism>
<gene>
    <name evidence="1" type="ORF">CAL29_19510</name>
</gene>
<reference evidence="2" key="1">
    <citation type="submission" date="2017-05" db="EMBL/GenBank/DDBJ databases">
        <title>Complete and WGS of Bordetella genogroups.</title>
        <authorList>
            <person name="Spilker T."/>
            <person name="Lipuma J."/>
        </authorList>
    </citation>
    <scope>NUCLEOTIDE SEQUENCE [LARGE SCALE GENOMIC DNA]</scope>
    <source>
        <strain evidence="2">AU16122</strain>
    </source>
</reference>
<dbReference type="AlphaFoldDB" id="A0A261RZ97"/>
<protein>
    <recommendedName>
        <fullName evidence="3">Type 4b pilus protein PilO2</fullName>
    </recommendedName>
</protein>
<dbReference type="EMBL" id="NEVM01000005">
    <property type="protein sequence ID" value="OZI30245.1"/>
    <property type="molecule type" value="Genomic_DNA"/>
</dbReference>
<evidence type="ECO:0000313" key="2">
    <source>
        <dbReference type="Proteomes" id="UP000216020"/>
    </source>
</evidence>